<keyword evidence="5 7" id="KW-1133">Transmembrane helix</keyword>
<feature type="domain" description="Peptidase S54 rhomboid" evidence="8">
    <location>
        <begin position="91"/>
        <end position="284"/>
    </location>
</feature>
<evidence type="ECO:0000256" key="4">
    <source>
        <dbReference type="ARBA" id="ARBA00022801"/>
    </source>
</evidence>
<evidence type="ECO:0000256" key="5">
    <source>
        <dbReference type="ARBA" id="ARBA00022989"/>
    </source>
</evidence>
<evidence type="ECO:0000313" key="9">
    <source>
        <dbReference type="EMBL" id="PSR74073.1"/>
    </source>
</evidence>
<evidence type="ECO:0000256" key="7">
    <source>
        <dbReference type="SAM" id="Phobius"/>
    </source>
</evidence>
<evidence type="ECO:0000256" key="3">
    <source>
        <dbReference type="ARBA" id="ARBA00022692"/>
    </source>
</evidence>
<dbReference type="Pfam" id="PF01694">
    <property type="entry name" value="Rhomboid"/>
    <property type="match status" value="1"/>
</dbReference>
<dbReference type="EMBL" id="MLYV02001021">
    <property type="protein sequence ID" value="PSR74073.1"/>
    <property type="molecule type" value="Genomic_DNA"/>
</dbReference>
<sequence>MRRARVYELGKELQAGLIKLRSIVSQYPHTLEAVATWCYVQIAQPVLDATEGRRACWAIGVLNTAVWVLWRFPRMQPMMNRHFTHNPLSGRSYTMLTSVFSHESLLHLLCNSLALAGFGSAACHYLTQAQAENPNGIREASVKWHFIGFYISAGIFASLVSHVAVARFLYPKLVKRLASSSAKAPSAVSVASVAAANTGKNTARSAISSSLGASGAVYACLTITALAFPDTEVALLFLPTFLIPTAWGVGGLVTLDIIGVLRGWKILDHWAHLGGAAFGAWYYLCGPKLWNELRLVNSAVASPGTLKKDS</sequence>
<dbReference type="GO" id="GO:0004252">
    <property type="term" value="F:serine-type endopeptidase activity"/>
    <property type="evidence" value="ECO:0007669"/>
    <property type="project" value="InterPro"/>
</dbReference>
<dbReference type="AlphaFoldDB" id="A0A2R6NNQ0"/>
<dbReference type="OrthoDB" id="10260614at2759"/>
<reference evidence="9 10" key="1">
    <citation type="submission" date="2018-02" db="EMBL/GenBank/DDBJ databases">
        <title>Genome sequence of the basidiomycete white-rot fungus Phlebia centrifuga.</title>
        <authorList>
            <person name="Granchi Z."/>
            <person name="Peng M."/>
            <person name="de Vries R.P."/>
            <person name="Hilden K."/>
            <person name="Makela M.R."/>
            <person name="Grigoriev I."/>
            <person name="Riley R."/>
        </authorList>
    </citation>
    <scope>NUCLEOTIDE SEQUENCE [LARGE SCALE GENOMIC DNA]</scope>
    <source>
        <strain evidence="9 10">FBCC195</strain>
    </source>
</reference>
<accession>A0A2R6NNQ0</accession>
<keyword evidence="4" id="KW-0378">Hydrolase</keyword>
<feature type="transmembrane region" description="Helical" evidence="7">
    <location>
        <begin position="234"/>
        <end position="255"/>
    </location>
</feature>
<dbReference type="InterPro" id="IPR050925">
    <property type="entry name" value="Rhomboid_protease_S54"/>
</dbReference>
<proteinExistence type="inferred from homology"/>
<evidence type="ECO:0000256" key="1">
    <source>
        <dbReference type="ARBA" id="ARBA00004141"/>
    </source>
</evidence>
<dbReference type="SUPFAM" id="SSF144091">
    <property type="entry name" value="Rhomboid-like"/>
    <property type="match status" value="1"/>
</dbReference>
<dbReference type="STRING" id="98765.A0A2R6NNQ0"/>
<feature type="transmembrane region" description="Helical" evidence="7">
    <location>
        <begin position="105"/>
        <end position="127"/>
    </location>
</feature>
<evidence type="ECO:0000313" key="10">
    <source>
        <dbReference type="Proteomes" id="UP000186601"/>
    </source>
</evidence>
<keyword evidence="6 7" id="KW-0472">Membrane</keyword>
<dbReference type="GO" id="GO:0006465">
    <property type="term" value="P:signal peptide processing"/>
    <property type="evidence" value="ECO:0007669"/>
    <property type="project" value="TreeGrafter"/>
</dbReference>
<dbReference type="PANTHER" id="PTHR43731:SF14">
    <property type="entry name" value="PRESENILIN-ASSOCIATED RHOMBOID-LIKE PROTEIN, MITOCHONDRIAL"/>
    <property type="match status" value="1"/>
</dbReference>
<dbReference type="InterPro" id="IPR035952">
    <property type="entry name" value="Rhomboid-like_sf"/>
</dbReference>
<name>A0A2R6NNQ0_9APHY</name>
<dbReference type="Proteomes" id="UP000186601">
    <property type="component" value="Unassembled WGS sequence"/>
</dbReference>
<dbReference type="GO" id="GO:0016020">
    <property type="term" value="C:membrane"/>
    <property type="evidence" value="ECO:0007669"/>
    <property type="project" value="UniProtKB-SubCell"/>
</dbReference>
<evidence type="ECO:0000256" key="2">
    <source>
        <dbReference type="ARBA" id="ARBA00009045"/>
    </source>
</evidence>
<evidence type="ECO:0000256" key="6">
    <source>
        <dbReference type="ARBA" id="ARBA00023136"/>
    </source>
</evidence>
<organism evidence="9 10">
    <name type="scientific">Hermanssonia centrifuga</name>
    <dbReference type="NCBI Taxonomy" id="98765"/>
    <lineage>
        <taxon>Eukaryota</taxon>
        <taxon>Fungi</taxon>
        <taxon>Dikarya</taxon>
        <taxon>Basidiomycota</taxon>
        <taxon>Agaricomycotina</taxon>
        <taxon>Agaricomycetes</taxon>
        <taxon>Polyporales</taxon>
        <taxon>Meruliaceae</taxon>
        <taxon>Hermanssonia</taxon>
    </lineage>
</organism>
<protein>
    <recommendedName>
        <fullName evidence="8">Peptidase S54 rhomboid domain-containing protein</fullName>
    </recommendedName>
</protein>
<feature type="transmembrane region" description="Helical" evidence="7">
    <location>
        <begin position="147"/>
        <end position="170"/>
    </location>
</feature>
<feature type="transmembrane region" description="Helical" evidence="7">
    <location>
        <begin position="210"/>
        <end position="228"/>
    </location>
</feature>
<comment type="subcellular location">
    <subcellularLocation>
        <location evidence="1">Membrane</location>
        <topology evidence="1">Multi-pass membrane protein</topology>
    </subcellularLocation>
</comment>
<dbReference type="Gene3D" id="1.20.1540.10">
    <property type="entry name" value="Rhomboid-like"/>
    <property type="match status" value="1"/>
</dbReference>
<evidence type="ECO:0000259" key="8">
    <source>
        <dbReference type="Pfam" id="PF01694"/>
    </source>
</evidence>
<comment type="similarity">
    <text evidence="2">Belongs to the peptidase S54 family.</text>
</comment>
<dbReference type="PANTHER" id="PTHR43731">
    <property type="entry name" value="RHOMBOID PROTEASE"/>
    <property type="match status" value="1"/>
</dbReference>
<gene>
    <name evidence="9" type="ORF">PHLCEN_2v10145</name>
</gene>
<dbReference type="InterPro" id="IPR022764">
    <property type="entry name" value="Peptidase_S54_rhomboid_dom"/>
</dbReference>
<comment type="caution">
    <text evidence="9">The sequence shown here is derived from an EMBL/GenBank/DDBJ whole genome shotgun (WGS) entry which is preliminary data.</text>
</comment>
<keyword evidence="10" id="KW-1185">Reference proteome</keyword>
<keyword evidence="3 7" id="KW-0812">Transmembrane</keyword>